<gene>
    <name evidence="2" type="ORF">ODALV1_LOCUS8116</name>
</gene>
<feature type="transmembrane region" description="Helical" evidence="1">
    <location>
        <begin position="290"/>
        <end position="311"/>
    </location>
</feature>
<feature type="transmembrane region" description="Helical" evidence="1">
    <location>
        <begin position="264"/>
        <end position="284"/>
    </location>
</feature>
<feature type="transmembrane region" description="Helical" evidence="1">
    <location>
        <begin position="138"/>
        <end position="164"/>
    </location>
</feature>
<protein>
    <recommendedName>
        <fullName evidence="4">Gustatory receptor</fullName>
    </recommendedName>
</protein>
<keyword evidence="1" id="KW-0472">Membrane</keyword>
<feature type="transmembrane region" description="Helical" evidence="1">
    <location>
        <begin position="83"/>
        <end position="107"/>
    </location>
</feature>
<feature type="transmembrane region" description="Helical" evidence="1">
    <location>
        <begin position="43"/>
        <end position="63"/>
    </location>
</feature>
<comment type="caution">
    <text evidence="2">The sequence shown here is derived from an EMBL/GenBank/DDBJ whole genome shotgun (WGS) entry which is preliminary data.</text>
</comment>
<evidence type="ECO:0000313" key="3">
    <source>
        <dbReference type="Proteomes" id="UP001642540"/>
    </source>
</evidence>
<reference evidence="2 3" key="1">
    <citation type="submission" date="2024-08" db="EMBL/GenBank/DDBJ databases">
        <authorList>
            <person name="Cucini C."/>
            <person name="Frati F."/>
        </authorList>
    </citation>
    <scope>NUCLEOTIDE SEQUENCE [LARGE SCALE GENOMIC DNA]</scope>
</reference>
<feature type="transmembrane region" description="Helical" evidence="1">
    <location>
        <begin position="198"/>
        <end position="221"/>
    </location>
</feature>
<dbReference type="Proteomes" id="UP001642540">
    <property type="component" value="Unassembled WGS sequence"/>
</dbReference>
<organism evidence="2 3">
    <name type="scientific">Orchesella dallaii</name>
    <dbReference type="NCBI Taxonomy" id="48710"/>
    <lineage>
        <taxon>Eukaryota</taxon>
        <taxon>Metazoa</taxon>
        <taxon>Ecdysozoa</taxon>
        <taxon>Arthropoda</taxon>
        <taxon>Hexapoda</taxon>
        <taxon>Collembola</taxon>
        <taxon>Entomobryomorpha</taxon>
        <taxon>Entomobryoidea</taxon>
        <taxon>Orchesellidae</taxon>
        <taxon>Orchesellinae</taxon>
        <taxon>Orchesella</taxon>
    </lineage>
</organism>
<accession>A0ABP1Q9Y3</accession>
<evidence type="ECO:0000256" key="1">
    <source>
        <dbReference type="SAM" id="Phobius"/>
    </source>
</evidence>
<evidence type="ECO:0008006" key="4">
    <source>
        <dbReference type="Google" id="ProtNLM"/>
    </source>
</evidence>
<keyword evidence="1" id="KW-0812">Transmembrane</keyword>
<dbReference type="EMBL" id="CAXLJM020000025">
    <property type="protein sequence ID" value="CAL8092073.1"/>
    <property type="molecule type" value="Genomic_DNA"/>
</dbReference>
<name>A0ABP1Q9Y3_9HEXA</name>
<keyword evidence="1" id="KW-1133">Transmembrane helix</keyword>
<sequence length="397" mass="46048">MLSPLQITAFKLHKLGFWYMCPLPIVWNSDYTRLIFSKRSFTWALNTFSFVILLLLNVLMVLANFYNVVSYMIIPEQRKDYSVGISCLHFNAGLMMGDIVVAILLLYKNTSTVPGINEFLRWHGRLSRTFDRRDQTDLFDIFMILMVVVVWGVPWVILFCTLYFNLDPIYYFLQDFLMTDPLYRSLAEIVCSFGLRTFFMLGGFECARSLCFGAFILLVVCNRMEKSASLLITAIETNGCQRVLKYYKEFILVYRMYKPMLIDVLSLAVSTVFWILIAQFWVIIKGYETVPLFMYLLTSALGGSFLCVYVCTMHVVTQLGEHCEEVVVKCRKESSSEYSQLGTKQVRREKLALRKEAIALHPVTITYKPFQKIDRELLIALFHNEVNRLVDALCIFG</sequence>
<proteinExistence type="predicted"/>
<evidence type="ECO:0000313" key="2">
    <source>
        <dbReference type="EMBL" id="CAL8092073.1"/>
    </source>
</evidence>
<keyword evidence="3" id="KW-1185">Reference proteome</keyword>